<comment type="subcellular location">
    <subcellularLocation>
        <location evidence="1">Membrane</location>
        <topology evidence="1">Multi-pass membrane protein</topology>
    </subcellularLocation>
</comment>
<keyword evidence="5 6" id="KW-0472">Membrane</keyword>
<dbReference type="AlphaFoldDB" id="A0A0U2UFV9"/>
<evidence type="ECO:0000313" key="7">
    <source>
        <dbReference type="EMBL" id="ALS20801.1"/>
    </source>
</evidence>
<evidence type="ECO:0000256" key="2">
    <source>
        <dbReference type="ARBA" id="ARBA00009694"/>
    </source>
</evidence>
<comment type="similarity">
    <text evidence="2">Belongs to the UPF0382 family.</text>
</comment>
<dbReference type="GO" id="GO:0005886">
    <property type="term" value="C:plasma membrane"/>
    <property type="evidence" value="ECO:0007669"/>
    <property type="project" value="TreeGrafter"/>
</dbReference>
<dbReference type="EMBL" id="CP013652">
    <property type="protein sequence ID" value="ALS20801.1"/>
    <property type="molecule type" value="Genomic_DNA"/>
</dbReference>
<protein>
    <submittedName>
        <fullName evidence="7">Membrane protein</fullName>
    </submittedName>
</protein>
<dbReference type="KEGG" id="pnp:IJ22_04120"/>
<keyword evidence="3 6" id="KW-0812">Transmembrane</keyword>
<feature type="transmembrane region" description="Helical" evidence="6">
    <location>
        <begin position="47"/>
        <end position="65"/>
    </location>
</feature>
<sequence length="127" mass="13249" precursor="true">MNRTFVAIGSICALLSVALGAFGAHGLKEVLTPNMLANYQTGVQYQMMHSLGLIAIGLCASILPAGGHLRRAGWFMLIGIILFSGSLYVLSITGITALGAITPIGGIAFLLGWLFLALAAWKSPSES</sequence>
<gene>
    <name evidence="7" type="ORF">IJ22_04120</name>
</gene>
<dbReference type="PANTHER" id="PTHR43461:SF1">
    <property type="entry name" value="TRANSMEMBRANE PROTEIN 256"/>
    <property type="match status" value="1"/>
</dbReference>
<reference evidence="7 8" key="2">
    <citation type="journal article" date="2016" name="Genome Announc.">
        <title>Complete Genome Sequences of Two Interactive Moderate Thermophiles, Paenibacillus napthalenovorans 32O-Y and Paenibacillus sp. 32O-W.</title>
        <authorList>
            <person name="Butler R.R.III."/>
            <person name="Wang J."/>
            <person name="Stark B.C."/>
            <person name="Pombert J.F."/>
        </authorList>
    </citation>
    <scope>NUCLEOTIDE SEQUENCE [LARGE SCALE GENOMIC DNA]</scope>
    <source>
        <strain evidence="7 8">32O-Y</strain>
    </source>
</reference>
<dbReference type="OrthoDB" id="9802121at2"/>
<dbReference type="STRING" id="162209.IJ22_04120"/>
<feature type="transmembrane region" description="Helical" evidence="6">
    <location>
        <begin position="72"/>
        <end position="91"/>
    </location>
</feature>
<dbReference type="PANTHER" id="PTHR43461">
    <property type="entry name" value="TRANSMEMBRANE PROTEIN 256"/>
    <property type="match status" value="1"/>
</dbReference>
<dbReference type="InterPro" id="IPR006696">
    <property type="entry name" value="DUF423"/>
</dbReference>
<keyword evidence="8" id="KW-1185">Reference proteome</keyword>
<evidence type="ECO:0000256" key="6">
    <source>
        <dbReference type="SAM" id="Phobius"/>
    </source>
</evidence>
<evidence type="ECO:0000256" key="3">
    <source>
        <dbReference type="ARBA" id="ARBA00022692"/>
    </source>
</evidence>
<proteinExistence type="inferred from homology"/>
<dbReference type="Pfam" id="PF04241">
    <property type="entry name" value="DUF423"/>
    <property type="match status" value="1"/>
</dbReference>
<keyword evidence="4 6" id="KW-1133">Transmembrane helix</keyword>
<evidence type="ECO:0000313" key="8">
    <source>
        <dbReference type="Proteomes" id="UP000061660"/>
    </source>
</evidence>
<feature type="transmembrane region" description="Helical" evidence="6">
    <location>
        <begin position="97"/>
        <end position="121"/>
    </location>
</feature>
<evidence type="ECO:0000256" key="5">
    <source>
        <dbReference type="ARBA" id="ARBA00023136"/>
    </source>
</evidence>
<evidence type="ECO:0000256" key="4">
    <source>
        <dbReference type="ARBA" id="ARBA00022989"/>
    </source>
</evidence>
<reference evidence="8" key="1">
    <citation type="submission" date="2015-12" db="EMBL/GenBank/DDBJ databases">
        <title>Complete genome sequences of two moderately thermophilic Paenibacillus species.</title>
        <authorList>
            <person name="Butler R.III."/>
            <person name="Wang J."/>
            <person name="Stark B.C."/>
            <person name="Pombert J.-F."/>
        </authorList>
    </citation>
    <scope>NUCLEOTIDE SEQUENCE [LARGE SCALE GENOMIC DNA]</scope>
    <source>
        <strain evidence="8">32O-Y</strain>
    </source>
</reference>
<dbReference type="Proteomes" id="UP000061660">
    <property type="component" value="Chromosome"/>
</dbReference>
<dbReference type="PATRIC" id="fig|162209.4.peg.434"/>
<evidence type="ECO:0000256" key="1">
    <source>
        <dbReference type="ARBA" id="ARBA00004141"/>
    </source>
</evidence>
<organism evidence="7 8">
    <name type="scientific">Paenibacillus naphthalenovorans</name>
    <dbReference type="NCBI Taxonomy" id="162209"/>
    <lineage>
        <taxon>Bacteria</taxon>
        <taxon>Bacillati</taxon>
        <taxon>Bacillota</taxon>
        <taxon>Bacilli</taxon>
        <taxon>Bacillales</taxon>
        <taxon>Paenibacillaceae</taxon>
        <taxon>Paenibacillus</taxon>
    </lineage>
</organism>
<dbReference type="RefSeq" id="WP_062406882.1">
    <property type="nucleotide sequence ID" value="NZ_CP013652.1"/>
</dbReference>
<accession>A0A0U2UFV9</accession>
<name>A0A0U2UFV9_9BACL</name>